<organism evidence="2 3">
    <name type="scientific">Rickenella mellea</name>
    <dbReference type="NCBI Taxonomy" id="50990"/>
    <lineage>
        <taxon>Eukaryota</taxon>
        <taxon>Fungi</taxon>
        <taxon>Dikarya</taxon>
        <taxon>Basidiomycota</taxon>
        <taxon>Agaricomycotina</taxon>
        <taxon>Agaricomycetes</taxon>
        <taxon>Hymenochaetales</taxon>
        <taxon>Rickenellaceae</taxon>
        <taxon>Rickenella</taxon>
    </lineage>
</organism>
<dbReference type="OrthoDB" id="6222486at2759"/>
<dbReference type="EMBL" id="ML170161">
    <property type="protein sequence ID" value="TDL26686.1"/>
    <property type="molecule type" value="Genomic_DNA"/>
</dbReference>
<feature type="compositionally biased region" description="Basic and acidic residues" evidence="1">
    <location>
        <begin position="100"/>
        <end position="115"/>
    </location>
</feature>
<keyword evidence="3" id="KW-1185">Reference proteome</keyword>
<evidence type="ECO:0000256" key="1">
    <source>
        <dbReference type="SAM" id="MobiDB-lite"/>
    </source>
</evidence>
<name>A0A4Y7QH60_9AGAM</name>
<dbReference type="AlphaFoldDB" id="A0A4Y7QH60"/>
<dbReference type="GO" id="GO:0032299">
    <property type="term" value="C:ribonuclease H2 complex"/>
    <property type="evidence" value="ECO:0007669"/>
    <property type="project" value="InterPro"/>
</dbReference>
<dbReference type="Proteomes" id="UP000294933">
    <property type="component" value="Unassembled WGS sequence"/>
</dbReference>
<dbReference type="PANTHER" id="PTHR47204:SF1">
    <property type="entry name" value="RIBONUCLEASE H2 SUBUNIT C"/>
    <property type="match status" value="1"/>
</dbReference>
<dbReference type="InterPro" id="IPR013924">
    <property type="entry name" value="RNase_H2_suC"/>
</dbReference>
<protein>
    <submittedName>
        <fullName evidence="2">Ribonuclease H1 small subunit</fullName>
    </submittedName>
</protein>
<dbReference type="GO" id="GO:0006401">
    <property type="term" value="P:RNA catabolic process"/>
    <property type="evidence" value="ECO:0007669"/>
    <property type="project" value="InterPro"/>
</dbReference>
<evidence type="ECO:0000313" key="2">
    <source>
        <dbReference type="EMBL" id="TDL26686.1"/>
    </source>
</evidence>
<reference evidence="2 3" key="1">
    <citation type="submission" date="2018-06" db="EMBL/GenBank/DDBJ databases">
        <title>A transcriptomic atlas of mushroom development highlights an independent origin of complex multicellularity.</title>
        <authorList>
            <consortium name="DOE Joint Genome Institute"/>
            <person name="Krizsan K."/>
            <person name="Almasi E."/>
            <person name="Merenyi Z."/>
            <person name="Sahu N."/>
            <person name="Viragh M."/>
            <person name="Koszo T."/>
            <person name="Mondo S."/>
            <person name="Kiss B."/>
            <person name="Balint B."/>
            <person name="Kues U."/>
            <person name="Barry K."/>
            <person name="Hegedus J.C."/>
            <person name="Henrissat B."/>
            <person name="Johnson J."/>
            <person name="Lipzen A."/>
            <person name="Ohm R."/>
            <person name="Nagy I."/>
            <person name="Pangilinan J."/>
            <person name="Yan J."/>
            <person name="Xiong Y."/>
            <person name="Grigoriev I.V."/>
            <person name="Hibbett D.S."/>
            <person name="Nagy L.G."/>
        </authorList>
    </citation>
    <scope>NUCLEOTIDE SEQUENCE [LARGE SCALE GENOMIC DNA]</scope>
    <source>
        <strain evidence="2 3">SZMC22713</strain>
    </source>
</reference>
<dbReference type="PANTHER" id="PTHR47204">
    <property type="entry name" value="OS02G0168900 PROTEIN"/>
    <property type="match status" value="1"/>
</dbReference>
<dbReference type="STRING" id="50990.A0A4Y7QH60"/>
<proteinExistence type="predicted"/>
<gene>
    <name evidence="2" type="ORF">BD410DRAFT_825790</name>
</gene>
<dbReference type="CDD" id="cd09271">
    <property type="entry name" value="RNase_H2-C"/>
    <property type="match status" value="1"/>
</dbReference>
<dbReference type="Pfam" id="PF08615">
    <property type="entry name" value="RNase_H2_suC"/>
    <property type="match status" value="1"/>
</dbReference>
<dbReference type="Gene3D" id="2.40.128.680">
    <property type="match status" value="1"/>
</dbReference>
<accession>A0A4Y7QH60</accession>
<feature type="region of interest" description="Disordered" evidence="1">
    <location>
        <begin position="100"/>
        <end position="154"/>
    </location>
</feature>
<evidence type="ECO:0000313" key="3">
    <source>
        <dbReference type="Proteomes" id="UP000294933"/>
    </source>
</evidence>
<sequence length="220" mass="24578">MASQALEISPASKTLPETTPNLMPFHINFSGLAPISTFFRVKDAPEETGHCGAAPESAIGLIEKQKKRFLAAFRGRTVHGLEVCVPEGYQGVVLRVEGERNDSQTREVEEKLEKKGKGKGKQTRRPTRASRRAQAVEEEECEREPAPSSQMEVVDDDETLLSLQANPEDENVRRLKPSATFSSFVLWNPDGPVDEGKDEYLRSLNEWMSISAEVHRVEED</sequence>
<feature type="compositionally biased region" description="Basic residues" evidence="1">
    <location>
        <begin position="116"/>
        <end position="131"/>
    </location>
</feature>
<dbReference type="VEuPathDB" id="FungiDB:BD410DRAFT_825790"/>